<accession>A0A1Q2D2W2</accession>
<name>A0A1Q2D2W2_9ENTE</name>
<evidence type="ECO:0000313" key="2">
    <source>
        <dbReference type="Proteomes" id="UP000188246"/>
    </source>
</evidence>
<dbReference type="EMBL" id="CP019609">
    <property type="protein sequence ID" value="AQP52760.1"/>
    <property type="molecule type" value="Genomic_DNA"/>
</dbReference>
<dbReference type="RefSeq" id="WP_077274864.1">
    <property type="nucleotide sequence ID" value="NZ_CP019609.1"/>
</dbReference>
<dbReference type="STRING" id="633807.BW732_00035"/>
<dbReference type="AlphaFoldDB" id="A0A1Q2D2W2"/>
<keyword evidence="2" id="KW-1185">Reference proteome</keyword>
<dbReference type="OrthoDB" id="9945821at2"/>
<sequence>MKRESIGQLLIKIAWWVRTVVLIIPTILLVGLTFSLFSYEDVFRPILFVGNLTGFFSIYLLILILGQGFALLGLDRVPRSREWSIAFIALGAISFISISGLIYVIGAILCLRERETRLLHLYKVKKEQFDRQNEQKTIRKVKRKRKKLKS</sequence>
<gene>
    <name evidence="1" type="ORF">BW732_00035</name>
</gene>
<protein>
    <submittedName>
        <fullName evidence="1">Uncharacterized protein</fullName>
    </submittedName>
</protein>
<organism evidence="1 2">
    <name type="scientific">Vagococcus penaei</name>
    <dbReference type="NCBI Taxonomy" id="633807"/>
    <lineage>
        <taxon>Bacteria</taxon>
        <taxon>Bacillati</taxon>
        <taxon>Bacillota</taxon>
        <taxon>Bacilli</taxon>
        <taxon>Lactobacillales</taxon>
        <taxon>Enterococcaceae</taxon>
        <taxon>Vagococcus</taxon>
    </lineage>
</organism>
<dbReference type="KEGG" id="vpi:BW732_00035"/>
<proteinExistence type="predicted"/>
<reference evidence="1 2" key="1">
    <citation type="journal article" date="2010" name="Int. J. Syst. Evol. Microbiol.">
        <title>Vagococcus penaei sp. nov., isolated from spoilage microbiota of cooked shrimp (Penaeus vannamei).</title>
        <authorList>
            <person name="Jaffres E."/>
            <person name="Prevost H."/>
            <person name="Rossero A."/>
            <person name="Joffraud J.J."/>
            <person name="Dousset X."/>
        </authorList>
    </citation>
    <scope>NUCLEOTIDE SEQUENCE [LARGE SCALE GENOMIC DNA]</scope>
    <source>
        <strain evidence="1 2">CD276</strain>
    </source>
</reference>
<dbReference type="Proteomes" id="UP000188246">
    <property type="component" value="Chromosome"/>
</dbReference>
<evidence type="ECO:0000313" key="1">
    <source>
        <dbReference type="EMBL" id="AQP52760.1"/>
    </source>
</evidence>